<dbReference type="Gene3D" id="3.40.50.720">
    <property type="entry name" value="NAD(P)-binding Rossmann-like Domain"/>
    <property type="match status" value="1"/>
</dbReference>
<organism evidence="3 4">
    <name type="scientific">Pseudovibrio denitrificans</name>
    <dbReference type="NCBI Taxonomy" id="258256"/>
    <lineage>
        <taxon>Bacteria</taxon>
        <taxon>Pseudomonadati</taxon>
        <taxon>Pseudomonadota</taxon>
        <taxon>Alphaproteobacteria</taxon>
        <taxon>Hyphomicrobiales</taxon>
        <taxon>Stappiaceae</taxon>
        <taxon>Pseudovibrio</taxon>
    </lineage>
</organism>
<protein>
    <submittedName>
        <fullName evidence="3">NADPH2:quinone reductase</fullName>
    </submittedName>
</protein>
<keyword evidence="1" id="KW-0521">NADP</keyword>
<sequence>MKAMILNGLGTSDVFELAELEKPRATAGHVVVKVCATSVNPLDTMLRSTETPWSANLPQVLHGDVAGIVEEVGEGVTRFNVGDRVYGCAGGVAGINGALSEYMLVDADLMAHKPKSLTMRQAAALPLVSITAWEALVQKLKVSTDDKVLVHGATGGVGHIAVQLAKALGADVTTTSLAKNLAAAEKLGADHVVNAEATSVAEYVAQRTGGAGFDAVFDTIAGEHIQKSFEAARINGAVATILPIADVLQVALKGLSFHSVLMLIPMVTGKNRRVHGEILEQIAKLVDEGKITPLLDETEFSVLDVAKAHDRLQSGEALGKVVMSGFHAEA</sequence>
<dbReference type="SUPFAM" id="SSF51735">
    <property type="entry name" value="NAD(P)-binding Rossmann-fold domains"/>
    <property type="match status" value="1"/>
</dbReference>
<dbReference type="SUPFAM" id="SSF50129">
    <property type="entry name" value="GroES-like"/>
    <property type="match status" value="1"/>
</dbReference>
<evidence type="ECO:0000313" key="3">
    <source>
        <dbReference type="EMBL" id="SFT83374.1"/>
    </source>
</evidence>
<dbReference type="Gene3D" id="3.90.180.10">
    <property type="entry name" value="Medium-chain alcohol dehydrogenases, catalytic domain"/>
    <property type="match status" value="1"/>
</dbReference>
<feature type="domain" description="Enoyl reductase (ER)" evidence="2">
    <location>
        <begin position="10"/>
        <end position="323"/>
    </location>
</feature>
<dbReference type="RefSeq" id="WP_054783003.1">
    <property type="nucleotide sequence ID" value="NZ_FPBD01000003.1"/>
</dbReference>
<accession>A0A1I7B8B3</accession>
<dbReference type="PANTHER" id="PTHR44154">
    <property type="entry name" value="QUINONE OXIDOREDUCTASE"/>
    <property type="match status" value="1"/>
</dbReference>
<name>A0A1I7B8B3_9HYPH</name>
<dbReference type="SMART" id="SM00829">
    <property type="entry name" value="PKS_ER"/>
    <property type="match status" value="1"/>
</dbReference>
<dbReference type="InterPro" id="IPR020843">
    <property type="entry name" value="ER"/>
</dbReference>
<dbReference type="InterPro" id="IPR013154">
    <property type="entry name" value="ADH-like_N"/>
</dbReference>
<dbReference type="Pfam" id="PF08240">
    <property type="entry name" value="ADH_N"/>
    <property type="match status" value="1"/>
</dbReference>
<gene>
    <name evidence="3" type="ORF">SAMN05444141_103751</name>
</gene>
<dbReference type="InterPro" id="IPR051603">
    <property type="entry name" value="Zinc-ADH_QOR/CCCR"/>
</dbReference>
<evidence type="ECO:0000313" key="4">
    <source>
        <dbReference type="Proteomes" id="UP000183371"/>
    </source>
</evidence>
<evidence type="ECO:0000256" key="1">
    <source>
        <dbReference type="ARBA" id="ARBA00022857"/>
    </source>
</evidence>
<dbReference type="EMBL" id="FPBD01000003">
    <property type="protein sequence ID" value="SFT83374.1"/>
    <property type="molecule type" value="Genomic_DNA"/>
</dbReference>
<dbReference type="CDD" id="cd08272">
    <property type="entry name" value="MDR6"/>
    <property type="match status" value="1"/>
</dbReference>
<proteinExistence type="predicted"/>
<dbReference type="Pfam" id="PF13602">
    <property type="entry name" value="ADH_zinc_N_2"/>
    <property type="match status" value="1"/>
</dbReference>
<dbReference type="InterPro" id="IPR011032">
    <property type="entry name" value="GroES-like_sf"/>
</dbReference>
<reference evidence="4" key="1">
    <citation type="submission" date="2016-10" db="EMBL/GenBank/DDBJ databases">
        <authorList>
            <person name="Varghese N."/>
            <person name="Submissions S."/>
        </authorList>
    </citation>
    <scope>NUCLEOTIDE SEQUENCE [LARGE SCALE GENOMIC DNA]</scope>
    <source>
        <strain evidence="4">DSM 17465</strain>
    </source>
</reference>
<dbReference type="PANTHER" id="PTHR44154:SF1">
    <property type="entry name" value="QUINONE OXIDOREDUCTASE"/>
    <property type="match status" value="1"/>
</dbReference>
<keyword evidence="4" id="KW-1185">Reference proteome</keyword>
<evidence type="ECO:0000259" key="2">
    <source>
        <dbReference type="SMART" id="SM00829"/>
    </source>
</evidence>
<dbReference type="AlphaFoldDB" id="A0A1I7B8B3"/>
<dbReference type="GO" id="GO:0016491">
    <property type="term" value="F:oxidoreductase activity"/>
    <property type="evidence" value="ECO:0007669"/>
    <property type="project" value="InterPro"/>
</dbReference>
<dbReference type="InterPro" id="IPR036291">
    <property type="entry name" value="NAD(P)-bd_dom_sf"/>
</dbReference>
<dbReference type="Proteomes" id="UP000183371">
    <property type="component" value="Unassembled WGS sequence"/>
</dbReference>